<dbReference type="AlphaFoldDB" id="A0ABD6AVL5"/>
<keyword evidence="4" id="KW-0067">ATP-binding</keyword>
<keyword evidence="3 6" id="KW-0418">Kinase</keyword>
<accession>A0ABD6AVL5</accession>
<keyword evidence="1 6" id="KW-0808">Transferase</keyword>
<evidence type="ECO:0000256" key="3">
    <source>
        <dbReference type="ARBA" id="ARBA00022777"/>
    </source>
</evidence>
<dbReference type="RefSeq" id="WP_250873374.1">
    <property type="nucleotide sequence ID" value="NZ_JALXFV010000003.1"/>
</dbReference>
<evidence type="ECO:0000313" key="6">
    <source>
        <dbReference type="EMBL" id="MFD1513421.1"/>
    </source>
</evidence>
<dbReference type="Gene3D" id="3.40.50.10330">
    <property type="entry name" value="Probable inorganic polyphosphate/atp-NAD kinase, domain 1"/>
    <property type="match status" value="1"/>
</dbReference>
<comment type="caution">
    <text evidence="6">The sequence shown here is derived from an EMBL/GenBank/DDBJ whole genome shotgun (WGS) entry which is preliminary data.</text>
</comment>
<dbReference type="EMBL" id="JBHUDC010000003">
    <property type="protein sequence ID" value="MFD1513421.1"/>
    <property type="molecule type" value="Genomic_DNA"/>
</dbReference>
<feature type="domain" description="DAGKc" evidence="5">
    <location>
        <begin position="1"/>
        <end position="126"/>
    </location>
</feature>
<name>A0ABD6AVL5_9EURY</name>
<dbReference type="Pfam" id="PF00781">
    <property type="entry name" value="DAGK_cat"/>
    <property type="match status" value="1"/>
</dbReference>
<dbReference type="InterPro" id="IPR017438">
    <property type="entry name" value="ATP-NAD_kinase_N"/>
</dbReference>
<dbReference type="SUPFAM" id="SSF111331">
    <property type="entry name" value="NAD kinase/diacylglycerol kinase-like"/>
    <property type="match status" value="1"/>
</dbReference>
<dbReference type="GO" id="GO:0005524">
    <property type="term" value="F:ATP binding"/>
    <property type="evidence" value="ECO:0007669"/>
    <property type="project" value="UniProtKB-KW"/>
</dbReference>
<dbReference type="PANTHER" id="PTHR12358">
    <property type="entry name" value="SPHINGOSINE KINASE"/>
    <property type="match status" value="1"/>
</dbReference>
<dbReference type="InterPro" id="IPR001206">
    <property type="entry name" value="Diacylglycerol_kinase_cat_dom"/>
</dbReference>
<gene>
    <name evidence="6" type="ORF">ACFSBT_09035</name>
</gene>
<proteinExistence type="predicted"/>
<reference evidence="6 7" key="1">
    <citation type="journal article" date="2019" name="Int. J. Syst. Evol. Microbiol.">
        <title>The Global Catalogue of Microorganisms (GCM) 10K type strain sequencing project: providing services to taxonomists for standard genome sequencing and annotation.</title>
        <authorList>
            <consortium name="The Broad Institute Genomics Platform"/>
            <consortium name="The Broad Institute Genome Sequencing Center for Infectious Disease"/>
            <person name="Wu L."/>
            <person name="Ma J."/>
        </authorList>
    </citation>
    <scope>NUCLEOTIDE SEQUENCE [LARGE SCALE GENOMIC DNA]</scope>
    <source>
        <strain evidence="6 7">CGMCC 1.12563</strain>
    </source>
</reference>
<dbReference type="InterPro" id="IPR050187">
    <property type="entry name" value="Lipid_Phosphate_FormReg"/>
</dbReference>
<dbReference type="EC" id="2.7.1.-" evidence="6"/>
<keyword evidence="7" id="KW-1185">Reference proteome</keyword>
<dbReference type="InterPro" id="IPR016064">
    <property type="entry name" value="NAD/diacylglycerol_kinase_sf"/>
</dbReference>
<keyword evidence="2" id="KW-0547">Nucleotide-binding</keyword>
<dbReference type="GO" id="GO:0016301">
    <property type="term" value="F:kinase activity"/>
    <property type="evidence" value="ECO:0007669"/>
    <property type="project" value="UniProtKB-KW"/>
</dbReference>
<dbReference type="Proteomes" id="UP001597187">
    <property type="component" value="Unassembled WGS sequence"/>
</dbReference>
<evidence type="ECO:0000256" key="4">
    <source>
        <dbReference type="ARBA" id="ARBA00022840"/>
    </source>
</evidence>
<organism evidence="6 7">
    <name type="scientific">Halomarina rubra</name>
    <dbReference type="NCBI Taxonomy" id="2071873"/>
    <lineage>
        <taxon>Archaea</taxon>
        <taxon>Methanobacteriati</taxon>
        <taxon>Methanobacteriota</taxon>
        <taxon>Stenosarchaea group</taxon>
        <taxon>Halobacteria</taxon>
        <taxon>Halobacteriales</taxon>
        <taxon>Natronomonadaceae</taxon>
        <taxon>Halomarina</taxon>
    </lineage>
</organism>
<sequence length="299" mass="32472">MRRLLVNNPVSGNHRSTTLACEIARDRGYQVWDTEKPGDAFELAHRAAVEGVDAIIASGGDGTVNEVIHGVDHAGMLRKSRLGVVPTGTGNGFAKDIGISSVRSAFDAIESGHVRLLDLGTANDHLFIKTCSSGFPATLSAHTTHEMKRFFGLTAYGLGAVPSALDALQSQHADTLPKLHARVGSEDDPMWTGTAAMVLIGNSRRFPGLRYRQAPMEDGLLEVVVVKRPSVVQTLRRAEPLAMRFDSPYLLRTQTAELEIEAPAPTLFSLDGEIIERTHLTISVRPKAVQFCVGDQYEY</sequence>
<evidence type="ECO:0000259" key="5">
    <source>
        <dbReference type="PROSITE" id="PS50146"/>
    </source>
</evidence>
<evidence type="ECO:0000256" key="2">
    <source>
        <dbReference type="ARBA" id="ARBA00022741"/>
    </source>
</evidence>
<dbReference type="InterPro" id="IPR045540">
    <property type="entry name" value="YegS/DAGK_C"/>
</dbReference>
<protein>
    <submittedName>
        <fullName evidence="6">Diacylglycerol/lipid kinase family protein</fullName>
        <ecNumber evidence="6">2.7.1.-</ecNumber>
    </submittedName>
</protein>
<evidence type="ECO:0000313" key="7">
    <source>
        <dbReference type="Proteomes" id="UP001597187"/>
    </source>
</evidence>
<dbReference type="Pfam" id="PF19279">
    <property type="entry name" value="YegS_C"/>
    <property type="match status" value="1"/>
</dbReference>
<dbReference type="PROSITE" id="PS50146">
    <property type="entry name" value="DAGK"/>
    <property type="match status" value="1"/>
</dbReference>
<dbReference type="Gene3D" id="2.60.200.40">
    <property type="match status" value="1"/>
</dbReference>
<dbReference type="PANTHER" id="PTHR12358:SF54">
    <property type="entry name" value="SPHINGOSINE KINASE RELATED PROTEIN"/>
    <property type="match status" value="1"/>
</dbReference>
<evidence type="ECO:0000256" key="1">
    <source>
        <dbReference type="ARBA" id="ARBA00022679"/>
    </source>
</evidence>
<dbReference type="SMART" id="SM00046">
    <property type="entry name" value="DAGKc"/>
    <property type="match status" value="1"/>
</dbReference>